<dbReference type="RefSeq" id="WP_306209046.1">
    <property type="nucleotide sequence ID" value="NZ_CP132353.1"/>
</dbReference>
<dbReference type="NCBIfam" id="TIGR02419">
    <property type="entry name" value="C4_traR_proteo"/>
    <property type="match status" value="1"/>
</dbReference>
<keyword evidence="1" id="KW-0479">Metal-binding</keyword>
<dbReference type="GO" id="GO:0008270">
    <property type="term" value="F:zinc ion binding"/>
    <property type="evidence" value="ECO:0007669"/>
    <property type="project" value="UniProtKB-KW"/>
</dbReference>
<dbReference type="EMBL" id="CP132353">
    <property type="protein sequence ID" value="WLS78822.1"/>
    <property type="molecule type" value="Genomic_DNA"/>
</dbReference>
<feature type="zinc finger region" description="dksA C4-type" evidence="4">
    <location>
        <begin position="35"/>
        <end position="59"/>
    </location>
</feature>
<dbReference type="Gene3D" id="1.20.120.910">
    <property type="entry name" value="DksA, coiled-coil domain"/>
    <property type="match status" value="1"/>
</dbReference>
<keyword evidence="3" id="KW-0862">Zinc</keyword>
<reference evidence="6 7" key="1">
    <citation type="submission" date="2023-07" db="EMBL/GenBank/DDBJ databases">
        <title>Pathogenic bacteria of pear tree diseases.</title>
        <authorList>
            <person name="Zhang Z."/>
            <person name="He L."/>
            <person name="Huang R."/>
        </authorList>
    </citation>
    <scope>NUCLEOTIDE SEQUENCE [LARGE SCALE GENOMIC DNA]</scope>
    <source>
        <strain evidence="6 7">DE2</strain>
    </source>
</reference>
<dbReference type="KEGG" id="epi:Q3V30_20765"/>
<keyword evidence="7" id="KW-1185">Reference proteome</keyword>
<organism evidence="6 7">
    <name type="scientific">Erwinia pyri</name>
    <dbReference type="NCBI Taxonomy" id="3062598"/>
    <lineage>
        <taxon>Bacteria</taxon>
        <taxon>Pseudomonadati</taxon>
        <taxon>Pseudomonadota</taxon>
        <taxon>Gammaproteobacteria</taxon>
        <taxon>Enterobacterales</taxon>
        <taxon>Erwiniaceae</taxon>
        <taxon>Erwinia</taxon>
    </lineage>
</organism>
<dbReference type="Proteomes" id="UP001228139">
    <property type="component" value="Chromosome"/>
</dbReference>
<dbReference type="InterPro" id="IPR012783">
    <property type="entry name" value="Znf_C4_TraR"/>
</dbReference>
<name>A0AA50DJC5_9GAMM</name>
<evidence type="ECO:0000313" key="6">
    <source>
        <dbReference type="EMBL" id="WLS78822.1"/>
    </source>
</evidence>
<dbReference type="InterPro" id="IPR000962">
    <property type="entry name" value="Znf_DskA_TraR"/>
</dbReference>
<gene>
    <name evidence="6" type="ORF">Q3V30_20765</name>
</gene>
<evidence type="ECO:0000313" key="7">
    <source>
        <dbReference type="Proteomes" id="UP001228139"/>
    </source>
</evidence>
<evidence type="ECO:0000256" key="2">
    <source>
        <dbReference type="ARBA" id="ARBA00022771"/>
    </source>
</evidence>
<evidence type="ECO:0000256" key="3">
    <source>
        <dbReference type="ARBA" id="ARBA00022833"/>
    </source>
</evidence>
<keyword evidence="2" id="KW-0863">Zinc-finger</keyword>
<dbReference type="PROSITE" id="PS51128">
    <property type="entry name" value="ZF_DKSA_2"/>
    <property type="match status" value="1"/>
</dbReference>
<evidence type="ECO:0000256" key="1">
    <source>
        <dbReference type="ARBA" id="ARBA00022723"/>
    </source>
</evidence>
<sequence>MADAMDLEQERQAETLARQIEKARLKAQLPSAFFCEGCGEPIPEARRAALFGVATCIGCQQLIDLKSKIHGGKK</sequence>
<dbReference type="PANTHER" id="PTHR38777">
    <property type="entry name" value="FELS-2 PROPHAGE PROTEIN"/>
    <property type="match status" value="1"/>
</dbReference>
<feature type="domain" description="Zinc finger DksA/TraR C4-type" evidence="5">
    <location>
        <begin position="35"/>
        <end position="61"/>
    </location>
</feature>
<evidence type="ECO:0000259" key="5">
    <source>
        <dbReference type="Pfam" id="PF01258"/>
    </source>
</evidence>
<dbReference type="GO" id="GO:1900378">
    <property type="term" value="P:positive regulation of secondary metabolite biosynthetic process"/>
    <property type="evidence" value="ECO:0007669"/>
    <property type="project" value="TreeGrafter"/>
</dbReference>
<protein>
    <submittedName>
        <fullName evidence="6">TraR/DksA family transcriptional regulator</fullName>
    </submittedName>
</protein>
<dbReference type="Pfam" id="PF01258">
    <property type="entry name" value="zf-dskA_traR"/>
    <property type="match status" value="1"/>
</dbReference>
<proteinExistence type="predicted"/>
<evidence type="ECO:0000256" key="4">
    <source>
        <dbReference type="PROSITE-ProRule" id="PRU00510"/>
    </source>
</evidence>
<dbReference type="SUPFAM" id="SSF57716">
    <property type="entry name" value="Glucocorticoid receptor-like (DNA-binding domain)"/>
    <property type="match status" value="1"/>
</dbReference>
<dbReference type="PANTHER" id="PTHR38777:SF1">
    <property type="entry name" value="DNAK SUPPRESSOR PROTEIN"/>
    <property type="match status" value="1"/>
</dbReference>
<dbReference type="AlphaFoldDB" id="A0AA50DJC5"/>
<accession>A0AA50DJC5</accession>